<proteinExistence type="predicted"/>
<dbReference type="GO" id="GO:0016491">
    <property type="term" value="F:oxidoreductase activity"/>
    <property type="evidence" value="ECO:0007669"/>
    <property type="project" value="UniProtKB-KW"/>
</dbReference>
<dbReference type="Pfam" id="PF00106">
    <property type="entry name" value="adh_short"/>
    <property type="match status" value="1"/>
</dbReference>
<evidence type="ECO:0000256" key="1">
    <source>
        <dbReference type="ARBA" id="ARBA00023002"/>
    </source>
</evidence>
<sequence>MTASALGAGSLDLTGHTFLVTGSTDGIGQHTALRLAAAGATVLVHGRSRQRTDAAAARVKDAAARGSGGSKIGDVSDRVYSYVADLADLGQVRELAVAVRAEHPGGIHTLINNAGVYSERMAKSADGFELTWAVNVTNQVITTSSISASSHLDMRNLQQERGFSAHSAYSASKLCNQVFTLKLARLLADAGSPVLANTLDPGTVNTKMLLAGWGRIGIEARWARCPGSAAGAVVGSVRASVRNDSLQGVAVRDADNTFQLATNPGGESGKYYVSGRRARPVSDAADPELQDHLWALWEQQTGAEFWL</sequence>
<dbReference type="EMBL" id="KK101492">
    <property type="protein sequence ID" value="KIZ00681.1"/>
    <property type="molecule type" value="Genomic_DNA"/>
</dbReference>
<name>A0A0D2N3P1_9CHLO</name>
<evidence type="ECO:0008006" key="4">
    <source>
        <dbReference type="Google" id="ProtNLM"/>
    </source>
</evidence>
<organism evidence="2 3">
    <name type="scientific">Monoraphidium neglectum</name>
    <dbReference type="NCBI Taxonomy" id="145388"/>
    <lineage>
        <taxon>Eukaryota</taxon>
        <taxon>Viridiplantae</taxon>
        <taxon>Chlorophyta</taxon>
        <taxon>core chlorophytes</taxon>
        <taxon>Chlorophyceae</taxon>
        <taxon>CS clade</taxon>
        <taxon>Sphaeropleales</taxon>
        <taxon>Selenastraceae</taxon>
        <taxon>Monoraphidium</taxon>
    </lineage>
</organism>
<evidence type="ECO:0000313" key="3">
    <source>
        <dbReference type="Proteomes" id="UP000054498"/>
    </source>
</evidence>
<dbReference type="Proteomes" id="UP000054498">
    <property type="component" value="Unassembled WGS sequence"/>
</dbReference>
<dbReference type="RefSeq" id="XP_013899700.1">
    <property type="nucleotide sequence ID" value="XM_014044246.1"/>
</dbReference>
<dbReference type="Gene3D" id="3.40.50.720">
    <property type="entry name" value="NAD(P)-binding Rossmann-like Domain"/>
    <property type="match status" value="1"/>
</dbReference>
<dbReference type="GeneID" id="25740156"/>
<accession>A0A0D2N3P1</accession>
<dbReference type="STRING" id="145388.A0A0D2N3P1"/>
<dbReference type="KEGG" id="mng:MNEG_7280"/>
<dbReference type="SUPFAM" id="SSF51735">
    <property type="entry name" value="NAD(P)-binding Rossmann-fold domains"/>
    <property type="match status" value="1"/>
</dbReference>
<reference evidence="2 3" key="1">
    <citation type="journal article" date="2013" name="BMC Genomics">
        <title>Reconstruction of the lipid metabolism for the microalga Monoraphidium neglectum from its genome sequence reveals characteristics suitable for biofuel production.</title>
        <authorList>
            <person name="Bogen C."/>
            <person name="Al-Dilaimi A."/>
            <person name="Albersmeier A."/>
            <person name="Wichmann J."/>
            <person name="Grundmann M."/>
            <person name="Rupp O."/>
            <person name="Lauersen K.J."/>
            <person name="Blifernez-Klassen O."/>
            <person name="Kalinowski J."/>
            <person name="Goesmann A."/>
            <person name="Mussgnug J.H."/>
            <person name="Kruse O."/>
        </authorList>
    </citation>
    <scope>NUCLEOTIDE SEQUENCE [LARGE SCALE GENOMIC DNA]</scope>
    <source>
        <strain evidence="2 3">SAG 48.87</strain>
    </source>
</reference>
<dbReference type="InterPro" id="IPR036291">
    <property type="entry name" value="NAD(P)-bd_dom_sf"/>
</dbReference>
<protein>
    <recommendedName>
        <fullName evidence="4">Short-chain dehydrogenase/reductase SDR</fullName>
    </recommendedName>
</protein>
<gene>
    <name evidence="2" type="ORF">MNEG_7280</name>
</gene>
<dbReference type="PRINTS" id="PR00081">
    <property type="entry name" value="GDHRDH"/>
</dbReference>
<evidence type="ECO:0000313" key="2">
    <source>
        <dbReference type="EMBL" id="KIZ00681.1"/>
    </source>
</evidence>
<keyword evidence="3" id="KW-1185">Reference proteome</keyword>
<keyword evidence="1" id="KW-0560">Oxidoreductase</keyword>
<dbReference type="OrthoDB" id="191139at2759"/>
<dbReference type="PANTHER" id="PTHR43157">
    <property type="entry name" value="PHOSPHATIDYLINOSITOL-GLYCAN BIOSYNTHESIS CLASS F PROTEIN-RELATED"/>
    <property type="match status" value="1"/>
</dbReference>
<dbReference type="InterPro" id="IPR002347">
    <property type="entry name" value="SDR_fam"/>
</dbReference>
<dbReference type="PANTHER" id="PTHR43157:SF31">
    <property type="entry name" value="PHOSPHATIDYLINOSITOL-GLYCAN BIOSYNTHESIS CLASS F PROTEIN"/>
    <property type="match status" value="1"/>
</dbReference>
<dbReference type="AlphaFoldDB" id="A0A0D2N3P1"/>